<evidence type="ECO:0000313" key="12">
    <source>
        <dbReference type="Proteomes" id="UP000281549"/>
    </source>
</evidence>
<keyword evidence="8" id="KW-0175">Coiled coil</keyword>
<protein>
    <recommendedName>
        <fullName evidence="10">MYND-type domain-containing protein</fullName>
    </recommendedName>
</protein>
<reference evidence="12" key="1">
    <citation type="journal article" date="2018" name="Nat. Microbiol.">
        <title>Leveraging single-cell genomics to expand the fungal tree of life.</title>
        <authorList>
            <person name="Ahrendt S.R."/>
            <person name="Quandt C.A."/>
            <person name="Ciobanu D."/>
            <person name="Clum A."/>
            <person name="Salamov A."/>
            <person name="Andreopoulos B."/>
            <person name="Cheng J.F."/>
            <person name="Woyke T."/>
            <person name="Pelin A."/>
            <person name="Henrissat B."/>
            <person name="Reynolds N.K."/>
            <person name="Benny G.L."/>
            <person name="Smith M.E."/>
            <person name="James T.Y."/>
            <person name="Grigoriev I.V."/>
        </authorList>
    </citation>
    <scope>NUCLEOTIDE SEQUENCE [LARGE SCALE GENOMIC DNA]</scope>
    <source>
        <strain evidence="12">CSF55</strain>
    </source>
</reference>
<evidence type="ECO:0000256" key="6">
    <source>
        <dbReference type="ARBA" id="ARBA00022833"/>
    </source>
</evidence>
<keyword evidence="5 7" id="KW-0863">Zinc-finger</keyword>
<gene>
    <name evidence="11" type="ORF">ROZALSC1DRAFT_24730</name>
</gene>
<evidence type="ECO:0000256" key="2">
    <source>
        <dbReference type="ARBA" id="ARBA00010655"/>
    </source>
</evidence>
<dbReference type="GO" id="GO:1990304">
    <property type="term" value="C:MUB1-RAD6-UBR2 ubiquitin ligase complex"/>
    <property type="evidence" value="ECO:0007669"/>
    <property type="project" value="TreeGrafter"/>
</dbReference>
<evidence type="ECO:0000256" key="1">
    <source>
        <dbReference type="ARBA" id="ARBA00004496"/>
    </source>
</evidence>
<name>A0A4P9YCC6_ROZAC</name>
<keyword evidence="4" id="KW-0479">Metal-binding</keyword>
<evidence type="ECO:0000256" key="4">
    <source>
        <dbReference type="ARBA" id="ARBA00022723"/>
    </source>
</evidence>
<proteinExistence type="inferred from homology"/>
<dbReference type="GO" id="GO:0006511">
    <property type="term" value="P:ubiquitin-dependent protein catabolic process"/>
    <property type="evidence" value="ECO:0007669"/>
    <property type="project" value="TreeGrafter"/>
</dbReference>
<keyword evidence="6" id="KW-0862">Zinc</keyword>
<dbReference type="GO" id="GO:0007163">
    <property type="term" value="P:establishment or maintenance of cell polarity"/>
    <property type="evidence" value="ECO:0007669"/>
    <property type="project" value="TreeGrafter"/>
</dbReference>
<dbReference type="Proteomes" id="UP000281549">
    <property type="component" value="Unassembled WGS sequence"/>
</dbReference>
<dbReference type="PANTHER" id="PTHR47442">
    <property type="entry name" value="MYND-TYPE ZINC FINGER PROTEIN MUB1"/>
    <property type="match status" value="1"/>
</dbReference>
<evidence type="ECO:0000256" key="5">
    <source>
        <dbReference type="ARBA" id="ARBA00022771"/>
    </source>
</evidence>
<dbReference type="PROSITE" id="PS50865">
    <property type="entry name" value="ZF_MYND_2"/>
    <property type="match status" value="1"/>
</dbReference>
<evidence type="ECO:0000313" key="11">
    <source>
        <dbReference type="EMBL" id="RKP16926.1"/>
    </source>
</evidence>
<keyword evidence="9" id="KW-0732">Signal</keyword>
<feature type="chain" id="PRO_5020205358" description="MYND-type domain-containing protein" evidence="9">
    <location>
        <begin position="21"/>
        <end position="373"/>
    </location>
</feature>
<evidence type="ECO:0000256" key="9">
    <source>
        <dbReference type="SAM" id="SignalP"/>
    </source>
</evidence>
<evidence type="ECO:0000259" key="10">
    <source>
        <dbReference type="PROSITE" id="PS50865"/>
    </source>
</evidence>
<dbReference type="Pfam" id="PF01753">
    <property type="entry name" value="zf-MYND"/>
    <property type="match status" value="1"/>
</dbReference>
<dbReference type="Gene3D" id="6.10.140.2220">
    <property type="match status" value="1"/>
</dbReference>
<dbReference type="InterPro" id="IPR002893">
    <property type="entry name" value="Znf_MYND"/>
</dbReference>
<dbReference type="PANTHER" id="PTHR47442:SF1">
    <property type="entry name" value="MYND-TYPE ZINC FINGER PROTEIN MUB1"/>
    <property type="match status" value="1"/>
</dbReference>
<dbReference type="EMBL" id="ML006136">
    <property type="protein sequence ID" value="RKP16926.1"/>
    <property type="molecule type" value="Genomic_DNA"/>
</dbReference>
<organism evidence="11 12">
    <name type="scientific">Rozella allomycis (strain CSF55)</name>
    <dbReference type="NCBI Taxonomy" id="988480"/>
    <lineage>
        <taxon>Eukaryota</taxon>
        <taxon>Fungi</taxon>
        <taxon>Fungi incertae sedis</taxon>
        <taxon>Cryptomycota</taxon>
        <taxon>Cryptomycota incertae sedis</taxon>
        <taxon>Rozella</taxon>
    </lineage>
</organism>
<dbReference type="AlphaFoldDB" id="A0A4P9YCC6"/>
<evidence type="ECO:0000256" key="3">
    <source>
        <dbReference type="ARBA" id="ARBA00022490"/>
    </source>
</evidence>
<feature type="domain" description="MYND-type" evidence="10">
    <location>
        <begin position="274"/>
        <end position="316"/>
    </location>
</feature>
<dbReference type="InterPro" id="IPR051664">
    <property type="entry name" value="MYND-type_zinc_finger"/>
</dbReference>
<evidence type="ECO:0000256" key="8">
    <source>
        <dbReference type="SAM" id="Coils"/>
    </source>
</evidence>
<keyword evidence="3" id="KW-0963">Cytoplasm</keyword>
<feature type="signal peptide" evidence="9">
    <location>
        <begin position="1"/>
        <end position="20"/>
    </location>
</feature>
<comment type="similarity">
    <text evidence="2">Belongs to the MUB1/samB family.</text>
</comment>
<dbReference type="SUPFAM" id="SSF144232">
    <property type="entry name" value="HIT/MYND zinc finger-like"/>
    <property type="match status" value="1"/>
</dbReference>
<evidence type="ECO:0000256" key="7">
    <source>
        <dbReference type="PROSITE-ProRule" id="PRU00134"/>
    </source>
</evidence>
<dbReference type="GO" id="GO:0005737">
    <property type="term" value="C:cytoplasm"/>
    <property type="evidence" value="ECO:0007669"/>
    <property type="project" value="UniProtKB-SubCell"/>
</dbReference>
<sequence length="373" mass="41522">MFSLGKFLTTFVFFAALTLATQRQAGYNVEQNRAALVVNPRDPNPAALTETNLSTLLYNLQAMVLIPPATPSARYLVAKDSFDRLVDIAHATLADKWAELQRSGTGKEFTKIQNKARNALIFHYSFRVISNLVLSGEDAVLILAAHKGVVSLVVALLHETVNKVSKKVSEGDRDFAGRELVINSDFHHAVRMLNVLSQHPAVRQYLRKPLAPGSPVCAFALVEWLIPAIKAPEVMDDATLLMNYSLDVPSLVNAFKNAFKKESNAVSKLNYCANLTCDKVESKDAPFSRCSKCKLAWYCSRDCQLAAWKSGHRHWCRHLEGAINRQQQNLERSRNLNNRIQEIPPALVQEQAAIQNDINEANANAQNDNTGRN</sequence>
<accession>A0A4P9YCC6</accession>
<comment type="subcellular location">
    <subcellularLocation>
        <location evidence="1">Cytoplasm</location>
    </subcellularLocation>
</comment>
<feature type="coiled-coil region" evidence="8">
    <location>
        <begin position="316"/>
        <end position="343"/>
    </location>
</feature>
<dbReference type="GO" id="GO:0008270">
    <property type="term" value="F:zinc ion binding"/>
    <property type="evidence" value="ECO:0007669"/>
    <property type="project" value="UniProtKB-KW"/>
</dbReference>